<protein>
    <submittedName>
        <fullName evidence="1">Uncharacterized protein</fullName>
    </submittedName>
</protein>
<keyword evidence="2" id="KW-1185">Reference proteome</keyword>
<name>A0ABM9C1P9_9BACL</name>
<evidence type="ECO:0000313" key="2">
    <source>
        <dbReference type="Proteomes" id="UP000838821"/>
    </source>
</evidence>
<sequence>MYAWIQALSFGFSICGAPRPDALGFPPLPPTPQYEQEQLRVK</sequence>
<evidence type="ECO:0000313" key="1">
    <source>
        <dbReference type="EMBL" id="CAH1200479.1"/>
    </source>
</evidence>
<dbReference type="EMBL" id="CAKMMW010000003">
    <property type="protein sequence ID" value="CAH1200479.1"/>
    <property type="molecule type" value="Genomic_DNA"/>
</dbReference>
<accession>A0ABM9C1P9</accession>
<gene>
    <name evidence="1" type="ORF">PAECIP111891_01772</name>
</gene>
<reference evidence="1" key="1">
    <citation type="submission" date="2022-01" db="EMBL/GenBank/DDBJ databases">
        <authorList>
            <person name="Criscuolo A."/>
        </authorList>
    </citation>
    <scope>NUCLEOTIDE SEQUENCE</scope>
    <source>
        <strain evidence="1">CIP111891</strain>
    </source>
</reference>
<dbReference type="Proteomes" id="UP000838821">
    <property type="component" value="Unassembled WGS sequence"/>
</dbReference>
<proteinExistence type="predicted"/>
<organism evidence="1 2">
    <name type="scientific">Paenibacillus allorhizoplanae</name>
    <dbReference type="NCBI Taxonomy" id="2905648"/>
    <lineage>
        <taxon>Bacteria</taxon>
        <taxon>Bacillati</taxon>
        <taxon>Bacillota</taxon>
        <taxon>Bacilli</taxon>
        <taxon>Bacillales</taxon>
        <taxon>Paenibacillaceae</taxon>
        <taxon>Paenibacillus</taxon>
    </lineage>
</organism>
<comment type="caution">
    <text evidence="1">The sequence shown here is derived from an EMBL/GenBank/DDBJ whole genome shotgun (WGS) entry which is preliminary data.</text>
</comment>